<dbReference type="SUPFAM" id="SSF53850">
    <property type="entry name" value="Periplasmic binding protein-like II"/>
    <property type="match status" value="1"/>
</dbReference>
<protein>
    <submittedName>
        <fullName evidence="2">Sulfonate transport system substrate-binding protein</fullName>
    </submittedName>
</protein>
<dbReference type="PANTHER" id="PTHR30024">
    <property type="entry name" value="ALIPHATIC SULFONATES-BINDING PROTEIN-RELATED"/>
    <property type="match status" value="1"/>
</dbReference>
<keyword evidence="3" id="KW-1185">Reference proteome</keyword>
<proteinExistence type="predicted"/>
<gene>
    <name evidence="2" type="ORF">EZJ58_0936</name>
</gene>
<dbReference type="PANTHER" id="PTHR30024:SF42">
    <property type="entry name" value="ALIPHATIC SULFONATES-BINDING PROTEIN-RELATED"/>
    <property type="match status" value="1"/>
</dbReference>
<name>A0A4R1N8E5_9GAMM</name>
<organism evidence="2 3">
    <name type="scientific">Sodalis ligni</name>
    <dbReference type="NCBI Taxonomy" id="2697027"/>
    <lineage>
        <taxon>Bacteria</taxon>
        <taxon>Pseudomonadati</taxon>
        <taxon>Pseudomonadota</taxon>
        <taxon>Gammaproteobacteria</taxon>
        <taxon>Enterobacterales</taxon>
        <taxon>Bruguierivoracaceae</taxon>
        <taxon>Sodalis</taxon>
    </lineage>
</organism>
<dbReference type="EMBL" id="SJOI01000001">
    <property type="protein sequence ID" value="TCL02897.1"/>
    <property type="molecule type" value="Genomic_DNA"/>
</dbReference>
<dbReference type="OrthoDB" id="6522570at2"/>
<dbReference type="InterPro" id="IPR015168">
    <property type="entry name" value="SsuA/THI5"/>
</dbReference>
<dbReference type="Gene3D" id="3.40.190.10">
    <property type="entry name" value="Periplasmic binding protein-like II"/>
    <property type="match status" value="2"/>
</dbReference>
<reference evidence="2 3" key="1">
    <citation type="submission" date="2019-02" db="EMBL/GenBank/DDBJ databases">
        <title>Investigation of anaerobic lignin degradation for improved lignocellulosic biofuels.</title>
        <authorList>
            <person name="Deangelis K."/>
        </authorList>
    </citation>
    <scope>NUCLEOTIDE SEQUENCE [LARGE SCALE GENOMIC DNA]</scope>
    <source>
        <strain evidence="2 3">159R</strain>
    </source>
</reference>
<accession>A0A4R1N8E5</accession>
<evidence type="ECO:0000313" key="3">
    <source>
        <dbReference type="Proteomes" id="UP000294555"/>
    </source>
</evidence>
<sequence length="305" mass="32918">MKISIGAHPSNLTLTALTHYQPLQQPLTDAGLSPEFYWYPEGRMMHALAVAGKVNVIGTGTTRAITAQADGVILAYIGASKPRLSWSSIVVPARSDIVDAGDLDGKRIGFIEGSFQTYFLLAALDRVGLNYTSIHGINLKPGESLAALRAGRIDAWVAMDPYLSDALEGGDIRKIQDCGDLIANRSVFWVLSEVVAAGPKVIQTLFNTLVATDAWIGGHLGQAGELFSRVIANGLSAASWTQGLKSRDWGILPPDRQFFTEQQAEADLLFKHGLLKQPVDISQSMLPFQLDGLATHTRGYSNGRT</sequence>
<dbReference type="Proteomes" id="UP000294555">
    <property type="component" value="Unassembled WGS sequence"/>
</dbReference>
<comment type="caution">
    <text evidence="2">The sequence shown here is derived from an EMBL/GenBank/DDBJ whole genome shotgun (WGS) entry which is preliminary data.</text>
</comment>
<dbReference type="AlphaFoldDB" id="A0A4R1N8E5"/>
<dbReference type="RefSeq" id="WP_132921807.1">
    <property type="nucleotide sequence ID" value="NZ_SJOI01000001.1"/>
</dbReference>
<evidence type="ECO:0000259" key="1">
    <source>
        <dbReference type="Pfam" id="PF09084"/>
    </source>
</evidence>
<dbReference type="Pfam" id="PF09084">
    <property type="entry name" value="NMT1"/>
    <property type="match status" value="1"/>
</dbReference>
<feature type="domain" description="SsuA/THI5-like" evidence="1">
    <location>
        <begin position="29"/>
        <end position="158"/>
    </location>
</feature>
<evidence type="ECO:0000313" key="2">
    <source>
        <dbReference type="EMBL" id="TCL02897.1"/>
    </source>
</evidence>